<name>A0A830EZD4_9EURY</name>
<evidence type="ECO:0000313" key="2">
    <source>
        <dbReference type="EMBL" id="GGL24933.1"/>
    </source>
</evidence>
<reference evidence="2 3" key="1">
    <citation type="journal article" date="2019" name="Int. J. Syst. Evol. Microbiol.">
        <title>The Global Catalogue of Microorganisms (GCM) 10K type strain sequencing project: providing services to taxonomists for standard genome sequencing and annotation.</title>
        <authorList>
            <consortium name="The Broad Institute Genomics Platform"/>
            <consortium name="The Broad Institute Genome Sequencing Center for Infectious Disease"/>
            <person name="Wu L."/>
            <person name="Ma J."/>
        </authorList>
    </citation>
    <scope>NUCLEOTIDE SEQUENCE [LARGE SCALE GENOMIC DNA]</scope>
    <source>
        <strain evidence="2 3">JCM 19585</strain>
    </source>
</reference>
<accession>A0A830EZD4</accession>
<organism evidence="2 3">
    <name type="scientific">Halarchaeum grantii</name>
    <dbReference type="NCBI Taxonomy" id="1193105"/>
    <lineage>
        <taxon>Archaea</taxon>
        <taxon>Methanobacteriati</taxon>
        <taxon>Methanobacteriota</taxon>
        <taxon>Stenosarchaea group</taxon>
        <taxon>Halobacteria</taxon>
        <taxon>Halobacteriales</taxon>
        <taxon>Halobacteriaceae</taxon>
    </lineage>
</organism>
<feature type="transmembrane region" description="Helical" evidence="1">
    <location>
        <begin position="58"/>
        <end position="85"/>
    </location>
</feature>
<protein>
    <submittedName>
        <fullName evidence="2">Uncharacterized protein</fullName>
    </submittedName>
</protein>
<evidence type="ECO:0000313" key="3">
    <source>
        <dbReference type="Proteomes" id="UP000628840"/>
    </source>
</evidence>
<dbReference type="RefSeq" id="WP_188878462.1">
    <property type="nucleotide sequence ID" value="NZ_BMPF01000001.1"/>
</dbReference>
<keyword evidence="1" id="KW-0812">Transmembrane</keyword>
<dbReference type="AlphaFoldDB" id="A0A830EZD4"/>
<evidence type="ECO:0000256" key="1">
    <source>
        <dbReference type="SAM" id="Phobius"/>
    </source>
</evidence>
<keyword evidence="3" id="KW-1185">Reference proteome</keyword>
<keyword evidence="1" id="KW-0472">Membrane</keyword>
<dbReference type="EMBL" id="BMPF01000001">
    <property type="protein sequence ID" value="GGL24933.1"/>
    <property type="molecule type" value="Genomic_DNA"/>
</dbReference>
<keyword evidence="1" id="KW-1133">Transmembrane helix</keyword>
<sequence>MPDSSANRRLPGFFYRFAHPALAVVSTVGAVLWLAGFGLAGAGVGLRASDPTFAYRLFAWSGVVTFVGVALIVAVVAYLVGLWLLRDVLGVLDREKPEPGARR</sequence>
<feature type="transmembrane region" description="Helical" evidence="1">
    <location>
        <begin position="21"/>
        <end position="46"/>
    </location>
</feature>
<gene>
    <name evidence="2" type="ORF">GCM10009037_05600</name>
</gene>
<comment type="caution">
    <text evidence="2">The sequence shown here is derived from an EMBL/GenBank/DDBJ whole genome shotgun (WGS) entry which is preliminary data.</text>
</comment>
<dbReference type="Proteomes" id="UP000628840">
    <property type="component" value="Unassembled WGS sequence"/>
</dbReference>
<proteinExistence type="predicted"/>